<sequence>MGIVMCSRLSFLAVLISVFLIGASAVFAQTVNVNTATKTELQSIKGIGEKTATRIIEERERAGAFESLEDFALRVKGLGQKRAAKLVEAGLIIAHGEASGQPKPSLLSSATLKSQVAQEVVAVKKRVQGRPSSVSAEPYWVKPK</sequence>
<protein>
    <recommendedName>
        <fullName evidence="2">Helix-hairpin-helix DNA-binding motif class 1 domain-containing protein</fullName>
    </recommendedName>
</protein>
<dbReference type="InterPro" id="IPR003583">
    <property type="entry name" value="Hlx-hairpin-Hlx_DNA-bd_motif"/>
</dbReference>
<dbReference type="EMBL" id="JRNI01000037">
    <property type="protein sequence ID" value="KGF29590.1"/>
    <property type="molecule type" value="Genomic_DNA"/>
</dbReference>
<dbReference type="PANTHER" id="PTHR21180:SF32">
    <property type="entry name" value="ENDONUCLEASE_EXONUCLEASE_PHOSPHATASE FAMILY DOMAIN-CONTAINING PROTEIN 1"/>
    <property type="match status" value="1"/>
</dbReference>
<evidence type="ECO:0000313" key="3">
    <source>
        <dbReference type="EMBL" id="KGF29590.1"/>
    </source>
</evidence>
<feature type="domain" description="Helix-hairpin-helix DNA-binding motif class 1" evidence="2">
    <location>
        <begin position="70"/>
        <end position="89"/>
    </location>
</feature>
<feature type="chain" id="PRO_5001913996" description="Helix-hairpin-helix DNA-binding motif class 1 domain-containing protein" evidence="1">
    <location>
        <begin position="29"/>
        <end position="144"/>
    </location>
</feature>
<dbReference type="GO" id="GO:0006281">
    <property type="term" value="P:DNA repair"/>
    <property type="evidence" value="ECO:0007669"/>
    <property type="project" value="InterPro"/>
</dbReference>
<name>A0A095Z4C8_9BURK</name>
<evidence type="ECO:0000259" key="2">
    <source>
        <dbReference type="SMART" id="SM00278"/>
    </source>
</evidence>
<dbReference type="Gene3D" id="1.10.150.280">
    <property type="entry name" value="AF1531-like domain"/>
    <property type="match status" value="1"/>
</dbReference>
<dbReference type="InterPro" id="IPR010994">
    <property type="entry name" value="RuvA_2-like"/>
</dbReference>
<keyword evidence="4" id="KW-1185">Reference proteome</keyword>
<dbReference type="SMART" id="SM00278">
    <property type="entry name" value="HhH1"/>
    <property type="match status" value="2"/>
</dbReference>
<evidence type="ECO:0000313" key="4">
    <source>
        <dbReference type="Proteomes" id="UP000029629"/>
    </source>
</evidence>
<dbReference type="SUPFAM" id="SSF47781">
    <property type="entry name" value="RuvA domain 2-like"/>
    <property type="match status" value="1"/>
</dbReference>
<dbReference type="InterPro" id="IPR051675">
    <property type="entry name" value="Endo/Exo/Phosphatase_dom_1"/>
</dbReference>
<dbReference type="PANTHER" id="PTHR21180">
    <property type="entry name" value="ENDONUCLEASE/EXONUCLEASE/PHOSPHATASE FAMILY DOMAIN-CONTAINING PROTEIN 1"/>
    <property type="match status" value="1"/>
</dbReference>
<proteinExistence type="predicted"/>
<keyword evidence="1" id="KW-0732">Signal</keyword>
<dbReference type="AlphaFoldDB" id="A0A095Z4C8"/>
<dbReference type="Proteomes" id="UP000029629">
    <property type="component" value="Unassembled WGS sequence"/>
</dbReference>
<reference evidence="3 4" key="1">
    <citation type="submission" date="2014-07" db="EMBL/GenBank/DDBJ databases">
        <authorList>
            <person name="McCorrison J."/>
            <person name="Sanka R."/>
            <person name="Torralba M."/>
            <person name="Gillis M."/>
            <person name="Haft D.H."/>
            <person name="Methe B."/>
            <person name="Sutton G."/>
            <person name="Nelson K.E."/>
        </authorList>
    </citation>
    <scope>NUCLEOTIDE SEQUENCE [LARGE SCALE GENOMIC DNA]</scope>
    <source>
        <strain evidence="3 4">DNF00040</strain>
    </source>
</reference>
<feature type="signal peptide" evidence="1">
    <location>
        <begin position="1"/>
        <end position="28"/>
    </location>
</feature>
<dbReference type="GO" id="GO:0003677">
    <property type="term" value="F:DNA binding"/>
    <property type="evidence" value="ECO:0007669"/>
    <property type="project" value="InterPro"/>
</dbReference>
<comment type="caution">
    <text evidence="3">The sequence shown here is derived from an EMBL/GenBank/DDBJ whole genome shotgun (WGS) entry which is preliminary data.</text>
</comment>
<accession>A0A095Z4C8</accession>
<evidence type="ECO:0000256" key="1">
    <source>
        <dbReference type="SAM" id="SignalP"/>
    </source>
</evidence>
<dbReference type="Pfam" id="PF12836">
    <property type="entry name" value="HHH_3"/>
    <property type="match status" value="1"/>
</dbReference>
<organism evidence="3 4">
    <name type="scientific">Oligella urethralis DNF00040</name>
    <dbReference type="NCBI Taxonomy" id="1401065"/>
    <lineage>
        <taxon>Bacteria</taxon>
        <taxon>Pseudomonadati</taxon>
        <taxon>Pseudomonadota</taxon>
        <taxon>Betaproteobacteria</taxon>
        <taxon>Burkholderiales</taxon>
        <taxon>Alcaligenaceae</taxon>
        <taxon>Oligella</taxon>
    </lineage>
</organism>
<gene>
    <name evidence="3" type="ORF">HMPREF2130_08630</name>
</gene>
<feature type="domain" description="Helix-hairpin-helix DNA-binding motif class 1" evidence="2">
    <location>
        <begin position="39"/>
        <end position="58"/>
    </location>
</feature>
<dbReference type="eggNOG" id="COG1555">
    <property type="taxonomic scope" value="Bacteria"/>
</dbReference>